<reference evidence="2" key="1">
    <citation type="submission" date="2024-03" db="EMBL/GenBank/DDBJ databases">
        <title>Chitinophaga horti sp. nov., isolated from garden soil.</title>
        <authorList>
            <person name="Lee D.S."/>
            <person name="Han D.M."/>
            <person name="Baek J.H."/>
            <person name="Choi D.G."/>
            <person name="Jeon J.H."/>
            <person name="Jeon C.O."/>
        </authorList>
    </citation>
    <scope>NUCLEOTIDE SEQUENCE [LARGE SCALE GENOMIC DNA]</scope>
    <source>
        <strain evidence="2">GPA1</strain>
    </source>
</reference>
<dbReference type="EMBL" id="CP149822">
    <property type="protein sequence ID" value="WZN39372.1"/>
    <property type="molecule type" value="Genomic_DNA"/>
</dbReference>
<protein>
    <submittedName>
        <fullName evidence="1">Uncharacterized protein</fullName>
    </submittedName>
</protein>
<evidence type="ECO:0000313" key="2">
    <source>
        <dbReference type="Proteomes" id="UP001485459"/>
    </source>
</evidence>
<accession>A0ABZ2YJ65</accession>
<dbReference type="Proteomes" id="UP001485459">
    <property type="component" value="Chromosome"/>
</dbReference>
<name>A0ABZ2YJ65_9BACT</name>
<gene>
    <name evidence="1" type="ORF">WJU16_15305</name>
</gene>
<organism evidence="1 2">
    <name type="scientific">Chitinophaga pollutisoli</name>
    <dbReference type="NCBI Taxonomy" id="3133966"/>
    <lineage>
        <taxon>Bacteria</taxon>
        <taxon>Pseudomonadati</taxon>
        <taxon>Bacteroidota</taxon>
        <taxon>Chitinophagia</taxon>
        <taxon>Chitinophagales</taxon>
        <taxon>Chitinophagaceae</taxon>
        <taxon>Chitinophaga</taxon>
    </lineage>
</organism>
<dbReference type="RefSeq" id="WP_341834361.1">
    <property type="nucleotide sequence ID" value="NZ_CP149822.1"/>
</dbReference>
<sequence>MRGFPTFFVSNAAGETELIYGFKPYESFEAGIRKVFAGVEKSNYAQDGKSLFAIYASLTLREFAELGGLSFDAAEEVLGMLVKEGLVTVTPTKNGAIWTRK</sequence>
<proteinExistence type="predicted"/>
<evidence type="ECO:0000313" key="1">
    <source>
        <dbReference type="EMBL" id="WZN39372.1"/>
    </source>
</evidence>
<keyword evidence="2" id="KW-1185">Reference proteome</keyword>